<protein>
    <submittedName>
        <fullName evidence="2">Uncharacterized protein</fullName>
    </submittedName>
</protein>
<evidence type="ECO:0000256" key="1">
    <source>
        <dbReference type="SAM" id="Phobius"/>
    </source>
</evidence>
<sequence length="264" mass="28349">MTKVNRGWRGVGAERRAANATALREGGFWSGRFWFPGRWVGGTALVLGPPLMLTGLLLRIPFHFFFPQQLAAYDRHPALMTAAYACFVAGNVLLWPAVLTLARMIGATRPTWAVWGGALVMFGLFTRTFHGGIDHLAFQLVDVRGLAPATDAVADSYQAWHVFRFPAVTVLIGWVVLAVGAYLSGALGPVRAVALGLMSGLILGTLKGTEAPQSLIAVGGLCVAFVPLGIQLLRSGPRPSNRALRWLVVTIVLIVLAFFFAPEG</sequence>
<feature type="transmembrane region" description="Helical" evidence="1">
    <location>
        <begin position="163"/>
        <end position="183"/>
    </location>
</feature>
<feature type="transmembrane region" description="Helical" evidence="1">
    <location>
        <begin position="244"/>
        <end position="261"/>
    </location>
</feature>
<dbReference type="STRING" id="587909.SAMN05421810_10144"/>
<feature type="transmembrane region" description="Helical" evidence="1">
    <location>
        <begin position="214"/>
        <end position="232"/>
    </location>
</feature>
<keyword evidence="1" id="KW-1133">Transmembrane helix</keyword>
<keyword evidence="3" id="KW-1185">Reference proteome</keyword>
<gene>
    <name evidence="2" type="ORF">SAMN05421810_10144</name>
</gene>
<dbReference type="RefSeq" id="WP_243859267.1">
    <property type="nucleotide sequence ID" value="NZ_FOWW01000001.1"/>
</dbReference>
<accession>A0A1I5K9P7</accession>
<keyword evidence="1" id="KW-0812">Transmembrane</keyword>
<feature type="transmembrane region" description="Helical" evidence="1">
    <location>
        <begin position="190"/>
        <end position="208"/>
    </location>
</feature>
<keyword evidence="1" id="KW-0472">Membrane</keyword>
<dbReference type="Proteomes" id="UP000198727">
    <property type="component" value="Unassembled WGS sequence"/>
</dbReference>
<dbReference type="EMBL" id="FOWW01000001">
    <property type="protein sequence ID" value="SFO81463.1"/>
    <property type="molecule type" value="Genomic_DNA"/>
</dbReference>
<organism evidence="2 3">
    <name type="scientific">Amycolatopsis arida</name>
    <dbReference type="NCBI Taxonomy" id="587909"/>
    <lineage>
        <taxon>Bacteria</taxon>
        <taxon>Bacillati</taxon>
        <taxon>Actinomycetota</taxon>
        <taxon>Actinomycetes</taxon>
        <taxon>Pseudonocardiales</taxon>
        <taxon>Pseudonocardiaceae</taxon>
        <taxon>Amycolatopsis</taxon>
    </lineage>
</organism>
<evidence type="ECO:0000313" key="3">
    <source>
        <dbReference type="Proteomes" id="UP000198727"/>
    </source>
</evidence>
<evidence type="ECO:0000313" key="2">
    <source>
        <dbReference type="EMBL" id="SFO81463.1"/>
    </source>
</evidence>
<name>A0A1I5K9P7_9PSEU</name>
<feature type="transmembrane region" description="Helical" evidence="1">
    <location>
        <begin position="112"/>
        <end position="130"/>
    </location>
</feature>
<feature type="transmembrane region" description="Helical" evidence="1">
    <location>
        <begin position="39"/>
        <end position="62"/>
    </location>
</feature>
<reference evidence="3" key="1">
    <citation type="submission" date="2016-10" db="EMBL/GenBank/DDBJ databases">
        <authorList>
            <person name="Varghese N."/>
            <person name="Submissions S."/>
        </authorList>
    </citation>
    <scope>NUCLEOTIDE SEQUENCE [LARGE SCALE GENOMIC DNA]</scope>
    <source>
        <strain evidence="3">CGMCC 4.5579</strain>
    </source>
</reference>
<feature type="transmembrane region" description="Helical" evidence="1">
    <location>
        <begin position="82"/>
        <end position="105"/>
    </location>
</feature>
<proteinExistence type="predicted"/>
<dbReference type="AlphaFoldDB" id="A0A1I5K9P7"/>